<sequence>MLGPSSWWNCSSRQMCNKQTVTYWLIALTAVDLSGLLCSWLFINNIPSALNDLHNRTAGGSRRWAYDAPLTVQHVVWSLHVLFLLGMSIDRYIMIAKPESSRIWTSKSVAIVSIFLLAAASIGLHLPGYFVGVPEPGIGEGFQIRYSVAYSWLYIFGIRLLLLFAIPVLILAVFLCLLTKRSFISKRKFSR</sequence>
<feature type="transmembrane region" description="Helical" evidence="1">
    <location>
        <begin position="21"/>
        <end position="43"/>
    </location>
</feature>
<keyword evidence="1" id="KW-0472">Membrane</keyword>
<evidence type="ECO:0000256" key="1">
    <source>
        <dbReference type="SAM" id="Phobius"/>
    </source>
</evidence>
<reference evidence="2" key="1">
    <citation type="journal article" date="2023" name="Mol. Biol. Evol.">
        <title>Third-Generation Sequencing Reveals the Adaptive Role of the Epigenome in Three Deep-Sea Polychaetes.</title>
        <authorList>
            <person name="Perez M."/>
            <person name="Aroh O."/>
            <person name="Sun Y."/>
            <person name="Lan Y."/>
            <person name="Juniper S.K."/>
            <person name="Young C.R."/>
            <person name="Angers B."/>
            <person name="Qian P.Y."/>
        </authorList>
    </citation>
    <scope>NUCLEOTIDE SEQUENCE</scope>
    <source>
        <strain evidence="2">P08H-3</strain>
    </source>
</reference>
<keyword evidence="1" id="KW-1133">Transmembrane helix</keyword>
<feature type="transmembrane region" description="Helical" evidence="1">
    <location>
        <begin position="70"/>
        <end position="89"/>
    </location>
</feature>
<dbReference type="Gene3D" id="1.20.1070.10">
    <property type="entry name" value="Rhodopsin 7-helix transmembrane proteins"/>
    <property type="match status" value="1"/>
</dbReference>
<accession>A0AAD9IX34</accession>
<comment type="caution">
    <text evidence="2">The sequence shown here is derived from an EMBL/GenBank/DDBJ whole genome shotgun (WGS) entry which is preliminary data.</text>
</comment>
<gene>
    <name evidence="2" type="ORF">LSH36_989g00025</name>
</gene>
<dbReference type="AlphaFoldDB" id="A0AAD9IX34"/>
<dbReference type="EMBL" id="JAODUP010000989">
    <property type="protein sequence ID" value="KAK2142161.1"/>
    <property type="molecule type" value="Genomic_DNA"/>
</dbReference>
<keyword evidence="3" id="KW-1185">Reference proteome</keyword>
<organism evidence="2 3">
    <name type="scientific">Paralvinella palmiformis</name>
    <dbReference type="NCBI Taxonomy" id="53620"/>
    <lineage>
        <taxon>Eukaryota</taxon>
        <taxon>Metazoa</taxon>
        <taxon>Spiralia</taxon>
        <taxon>Lophotrochozoa</taxon>
        <taxon>Annelida</taxon>
        <taxon>Polychaeta</taxon>
        <taxon>Sedentaria</taxon>
        <taxon>Canalipalpata</taxon>
        <taxon>Terebellida</taxon>
        <taxon>Terebelliformia</taxon>
        <taxon>Alvinellidae</taxon>
        <taxon>Paralvinella</taxon>
    </lineage>
</organism>
<name>A0AAD9IX34_9ANNE</name>
<feature type="transmembrane region" description="Helical" evidence="1">
    <location>
        <begin position="109"/>
        <end position="132"/>
    </location>
</feature>
<feature type="transmembrane region" description="Helical" evidence="1">
    <location>
        <begin position="152"/>
        <end position="178"/>
    </location>
</feature>
<dbReference type="CDD" id="cd00637">
    <property type="entry name" value="7tm_classA_rhodopsin-like"/>
    <property type="match status" value="1"/>
</dbReference>
<keyword evidence="1" id="KW-0812">Transmembrane</keyword>
<evidence type="ECO:0000313" key="3">
    <source>
        <dbReference type="Proteomes" id="UP001208570"/>
    </source>
</evidence>
<dbReference type="Proteomes" id="UP001208570">
    <property type="component" value="Unassembled WGS sequence"/>
</dbReference>
<dbReference type="SUPFAM" id="SSF81321">
    <property type="entry name" value="Family A G protein-coupled receptor-like"/>
    <property type="match status" value="1"/>
</dbReference>
<evidence type="ECO:0000313" key="2">
    <source>
        <dbReference type="EMBL" id="KAK2142161.1"/>
    </source>
</evidence>
<protein>
    <recommendedName>
        <fullName evidence="4">G-protein coupled receptors family 1 profile domain-containing protein</fullName>
    </recommendedName>
</protein>
<evidence type="ECO:0008006" key="4">
    <source>
        <dbReference type="Google" id="ProtNLM"/>
    </source>
</evidence>
<proteinExistence type="predicted"/>